<protein>
    <submittedName>
        <fullName evidence="1">N-acetyltransferase</fullName>
    </submittedName>
</protein>
<gene>
    <name evidence="1" type="ORF">R1Y80_12175</name>
</gene>
<organism evidence="1">
    <name type="scientific">Streptomyces sp. JL1001</name>
    <dbReference type="NCBI Taxonomy" id="3078227"/>
    <lineage>
        <taxon>Bacteria</taxon>
        <taxon>Bacillati</taxon>
        <taxon>Actinomycetota</taxon>
        <taxon>Actinomycetes</taxon>
        <taxon>Kitasatosporales</taxon>
        <taxon>Streptomycetaceae</taxon>
        <taxon>Streptomyces</taxon>
    </lineage>
</organism>
<dbReference type="RefSeq" id="WP_354597016.1">
    <property type="nucleotide sequence ID" value="NZ_CP136798.1"/>
</dbReference>
<dbReference type="Gene3D" id="3.40.630.30">
    <property type="match status" value="1"/>
</dbReference>
<evidence type="ECO:0000313" key="1">
    <source>
        <dbReference type="EMBL" id="XCN14367.1"/>
    </source>
</evidence>
<dbReference type="EMBL" id="CP136798">
    <property type="protein sequence ID" value="XCN14367.1"/>
    <property type="molecule type" value="Genomic_DNA"/>
</dbReference>
<name>A0AAU8KH77_9ACTN</name>
<accession>A0AAU8KH77</accession>
<proteinExistence type="predicted"/>
<reference evidence="1" key="1">
    <citation type="submission" date="2023-10" db="EMBL/GenBank/DDBJ databases">
        <title>Complete genome sequence of Streptomyces sp. JL1001.</title>
        <authorList>
            <person name="Jiang L."/>
        </authorList>
    </citation>
    <scope>NUCLEOTIDE SEQUENCE</scope>
    <source>
        <strain evidence="1">JL1001</strain>
    </source>
</reference>
<sequence>MSFSPAVRTFRRSDRHQLTDLVNRHAAAVLPGVSTSVNTVLSSLEARPDEYVVDPWVAERLTLVTEHHGRVVAAAHLHRYRDEPDVGPDYRGAAVVQWVVHHPGDGIGPGSAGPASSEAADLLLSACLATAKRWQARGVQADGTLPCPGVYGIPAVWPHVRSALERAGFVHTGATEVLLLAEVRGLPDTGERTGRERPTLLRTLGSLGTRFTAFDGDRVLGHLELDTTLDRPERVGRGGGLAELADVDVDADAPEGAEQTLARLLAEARDWLTLCGIDRLITCAYPEDVDEIDALHRHGFREVTRTARGWELRTV</sequence>
<dbReference type="AlphaFoldDB" id="A0AAU8KH77"/>